<evidence type="ECO:0000313" key="2">
    <source>
        <dbReference type="EMBL" id="KQJ85788.1"/>
    </source>
</evidence>
<reference evidence="3" key="3">
    <citation type="submission" date="2018-08" db="UniProtKB">
        <authorList>
            <consortium name="EnsemblPlants"/>
        </authorList>
    </citation>
    <scope>IDENTIFICATION</scope>
    <source>
        <strain evidence="3">cv. Bd21</strain>
    </source>
</reference>
<dbReference type="Proteomes" id="UP000008810">
    <property type="component" value="Chromosome 4"/>
</dbReference>
<accession>A0A0Q3EHL0</accession>
<evidence type="ECO:0000313" key="3">
    <source>
        <dbReference type="EnsemblPlants" id="KQJ85788"/>
    </source>
</evidence>
<sequence>MGEGTMGIIDISCSLSQPAHMNSKEKNMVSTEQDLRRGRYFGIKSGRSRRANMQGNSKEIKEETTDLAFGRREIKSSIARSAGRRLFRRGSEEEIEPLQPKPTDPVMTAMARKLLRWIHQSPKSSGSDPEQAPKATTVIYIAKRRTGPTSPPFLSRRQSHRRGGGEEAG</sequence>
<dbReference type="AlphaFoldDB" id="A0A0Q3EHL0"/>
<protein>
    <submittedName>
        <fullName evidence="2 3">Uncharacterized protein</fullName>
    </submittedName>
</protein>
<keyword evidence="4" id="KW-1185">Reference proteome</keyword>
<evidence type="ECO:0000313" key="4">
    <source>
        <dbReference type="Proteomes" id="UP000008810"/>
    </source>
</evidence>
<proteinExistence type="predicted"/>
<feature type="region of interest" description="Disordered" evidence="1">
    <location>
        <begin position="142"/>
        <end position="169"/>
    </location>
</feature>
<organism evidence="2">
    <name type="scientific">Brachypodium distachyon</name>
    <name type="common">Purple false brome</name>
    <name type="synonym">Trachynia distachya</name>
    <dbReference type="NCBI Taxonomy" id="15368"/>
    <lineage>
        <taxon>Eukaryota</taxon>
        <taxon>Viridiplantae</taxon>
        <taxon>Streptophyta</taxon>
        <taxon>Embryophyta</taxon>
        <taxon>Tracheophyta</taxon>
        <taxon>Spermatophyta</taxon>
        <taxon>Magnoliopsida</taxon>
        <taxon>Liliopsida</taxon>
        <taxon>Poales</taxon>
        <taxon>Poaceae</taxon>
        <taxon>BOP clade</taxon>
        <taxon>Pooideae</taxon>
        <taxon>Stipodae</taxon>
        <taxon>Brachypodieae</taxon>
        <taxon>Brachypodium</taxon>
    </lineage>
</organism>
<name>A0A0Q3EHL0_BRADI</name>
<reference evidence="2" key="2">
    <citation type="submission" date="2017-06" db="EMBL/GenBank/DDBJ databases">
        <title>WGS assembly of Brachypodium distachyon.</title>
        <authorList>
            <consortium name="The International Brachypodium Initiative"/>
            <person name="Lucas S."/>
            <person name="Harmon-Smith M."/>
            <person name="Lail K."/>
            <person name="Tice H."/>
            <person name="Grimwood J."/>
            <person name="Bruce D."/>
            <person name="Barry K."/>
            <person name="Shu S."/>
            <person name="Lindquist E."/>
            <person name="Wang M."/>
            <person name="Pitluck S."/>
            <person name="Vogel J.P."/>
            <person name="Garvin D.F."/>
            <person name="Mockler T.C."/>
            <person name="Schmutz J."/>
            <person name="Rokhsar D."/>
            <person name="Bevan M.W."/>
        </authorList>
    </citation>
    <scope>NUCLEOTIDE SEQUENCE</scope>
    <source>
        <strain evidence="2">Bd21</strain>
    </source>
</reference>
<dbReference type="EMBL" id="CM000883">
    <property type="protein sequence ID" value="KQJ85788.1"/>
    <property type="molecule type" value="Genomic_DNA"/>
</dbReference>
<dbReference type="InParanoid" id="A0A0Q3EHL0"/>
<reference evidence="2 3" key="1">
    <citation type="journal article" date="2010" name="Nature">
        <title>Genome sequencing and analysis of the model grass Brachypodium distachyon.</title>
        <authorList>
            <consortium name="International Brachypodium Initiative"/>
        </authorList>
    </citation>
    <scope>NUCLEOTIDE SEQUENCE [LARGE SCALE GENOMIC DNA]</scope>
    <source>
        <strain evidence="2 3">Bd21</strain>
    </source>
</reference>
<dbReference type="Gramene" id="KQJ85788">
    <property type="protein sequence ID" value="KQJ85788"/>
    <property type="gene ID" value="BRADI_4g01703v3"/>
</dbReference>
<dbReference type="EnsemblPlants" id="KQJ85788">
    <property type="protein sequence ID" value="KQJ85788"/>
    <property type="gene ID" value="BRADI_4g01703v3"/>
</dbReference>
<evidence type="ECO:0000256" key="1">
    <source>
        <dbReference type="SAM" id="MobiDB-lite"/>
    </source>
</evidence>
<gene>
    <name evidence="2" type="ORF">BRADI_4g01703v3</name>
</gene>